<dbReference type="InterPro" id="IPR027417">
    <property type="entry name" value="P-loop_NTPase"/>
</dbReference>
<dbReference type="EMBL" id="SMAD01000006">
    <property type="protein sequence ID" value="TCS86901.1"/>
    <property type="molecule type" value="Genomic_DNA"/>
</dbReference>
<evidence type="ECO:0000256" key="1">
    <source>
        <dbReference type="ARBA" id="ARBA00001946"/>
    </source>
</evidence>
<keyword evidence="15" id="KW-1185">Reference proteome</keyword>
<feature type="region of interest" description="Interaction with substrate tRNA" evidence="10">
    <location>
        <begin position="36"/>
        <end position="39"/>
    </location>
</feature>
<reference evidence="14 15" key="1">
    <citation type="submission" date="2019-03" db="EMBL/GenBank/DDBJ databases">
        <title>Genomic Encyclopedia of Type Strains, Phase IV (KMG-IV): sequencing the most valuable type-strain genomes for metagenomic binning, comparative biology and taxonomic classification.</title>
        <authorList>
            <person name="Goeker M."/>
        </authorList>
    </citation>
    <scope>NUCLEOTIDE SEQUENCE [LARGE SCALE GENOMIC DNA]</scope>
    <source>
        <strain evidence="14 15">DSM 21100</strain>
    </source>
</reference>
<evidence type="ECO:0000256" key="8">
    <source>
        <dbReference type="ARBA" id="ARBA00022842"/>
    </source>
</evidence>
<dbReference type="RefSeq" id="WP_132129454.1">
    <property type="nucleotide sequence ID" value="NZ_CP042432.1"/>
</dbReference>
<proteinExistence type="inferred from homology"/>
<evidence type="ECO:0000256" key="12">
    <source>
        <dbReference type="RuleBase" id="RU003784"/>
    </source>
</evidence>
<keyword evidence="8 10" id="KW-0460">Magnesium</keyword>
<keyword evidence="5 10" id="KW-0819">tRNA processing</keyword>
<evidence type="ECO:0000256" key="5">
    <source>
        <dbReference type="ARBA" id="ARBA00022694"/>
    </source>
</evidence>
<keyword evidence="4 10" id="KW-0808">Transferase</keyword>
<comment type="subunit">
    <text evidence="10">Monomer.</text>
</comment>
<evidence type="ECO:0000256" key="3">
    <source>
        <dbReference type="ARBA" id="ARBA00005842"/>
    </source>
</evidence>
<dbReference type="GO" id="GO:0005524">
    <property type="term" value="F:ATP binding"/>
    <property type="evidence" value="ECO:0007669"/>
    <property type="project" value="UniProtKB-UniRule"/>
</dbReference>
<evidence type="ECO:0000256" key="11">
    <source>
        <dbReference type="RuleBase" id="RU003783"/>
    </source>
</evidence>
<name>A0A4R3KT39_9SPHI</name>
<evidence type="ECO:0000256" key="13">
    <source>
        <dbReference type="RuleBase" id="RU003785"/>
    </source>
</evidence>
<evidence type="ECO:0000313" key="14">
    <source>
        <dbReference type="EMBL" id="TCS86901.1"/>
    </source>
</evidence>
<dbReference type="EC" id="2.5.1.75" evidence="10"/>
<organism evidence="14 15">
    <name type="scientific">Anseongella ginsenosidimutans</name>
    <dbReference type="NCBI Taxonomy" id="496056"/>
    <lineage>
        <taxon>Bacteria</taxon>
        <taxon>Pseudomonadati</taxon>
        <taxon>Bacteroidota</taxon>
        <taxon>Sphingobacteriia</taxon>
        <taxon>Sphingobacteriales</taxon>
        <taxon>Sphingobacteriaceae</taxon>
        <taxon>Anseongella</taxon>
    </lineage>
</organism>
<evidence type="ECO:0000256" key="4">
    <source>
        <dbReference type="ARBA" id="ARBA00022679"/>
    </source>
</evidence>
<protein>
    <recommendedName>
        <fullName evidence="10">tRNA dimethylallyltransferase</fullName>
        <ecNumber evidence="10">2.5.1.75</ecNumber>
    </recommendedName>
    <alternativeName>
        <fullName evidence="10">Dimethylallyl diphosphate:tRNA dimethylallyltransferase</fullName>
        <shortName evidence="10">DMAPP:tRNA dimethylallyltransferase</shortName>
        <shortName evidence="10">DMATase</shortName>
    </alternativeName>
    <alternativeName>
        <fullName evidence="10">Isopentenyl-diphosphate:tRNA isopentenyltransferase</fullName>
        <shortName evidence="10">IPP transferase</shortName>
        <shortName evidence="10">IPPT</shortName>
        <shortName evidence="10">IPTase</shortName>
    </alternativeName>
</protein>
<comment type="caution">
    <text evidence="14">The sequence shown here is derived from an EMBL/GenBank/DDBJ whole genome shotgun (WGS) entry which is preliminary data.</text>
</comment>
<sequence>MSSKILIVISGPTASGKTALSIELARHYQTEIISADSRQFYRELPIGTAQPSATELAAAPHHFIASRSVFEELNAGRFEAEALELISRLFKVHDQLILTGGSGLFIDAVCRGLDELPRVNPGTREALNQKHREEGLHPLQEMLREADPVYYEKIDLNNPQRVIRALEVFISSGKPYSSFLKENAKPRPFRIQKFAIDLERSLLYERINARVDAMLSAGLVEEARKVYPYRHLKTLETVGYAELFEYFDGHISLEEAVELIKRNTRRFAKRQVTWLKRDPEVIWVRAGDFSKIPLLVASGA</sequence>
<evidence type="ECO:0000256" key="9">
    <source>
        <dbReference type="ARBA" id="ARBA00049563"/>
    </source>
</evidence>
<feature type="region of interest" description="Interaction with substrate tRNA" evidence="10">
    <location>
        <begin position="160"/>
        <end position="164"/>
    </location>
</feature>
<evidence type="ECO:0000313" key="15">
    <source>
        <dbReference type="Proteomes" id="UP000295807"/>
    </source>
</evidence>
<dbReference type="InterPro" id="IPR018022">
    <property type="entry name" value="IPT"/>
</dbReference>
<evidence type="ECO:0000256" key="10">
    <source>
        <dbReference type="HAMAP-Rule" id="MF_00185"/>
    </source>
</evidence>
<keyword evidence="7 10" id="KW-0067">ATP-binding</keyword>
<comment type="catalytic activity">
    <reaction evidence="9 10 11">
        <text>adenosine(37) in tRNA + dimethylallyl diphosphate = N(6)-dimethylallyladenosine(37) in tRNA + diphosphate</text>
        <dbReference type="Rhea" id="RHEA:26482"/>
        <dbReference type="Rhea" id="RHEA-COMP:10162"/>
        <dbReference type="Rhea" id="RHEA-COMP:10375"/>
        <dbReference type="ChEBI" id="CHEBI:33019"/>
        <dbReference type="ChEBI" id="CHEBI:57623"/>
        <dbReference type="ChEBI" id="CHEBI:74411"/>
        <dbReference type="ChEBI" id="CHEBI:74415"/>
        <dbReference type="EC" id="2.5.1.75"/>
    </reaction>
</comment>
<comment type="caution">
    <text evidence="10">Lacks conserved residue(s) required for the propagation of feature annotation.</text>
</comment>
<dbReference type="Gene3D" id="3.40.50.300">
    <property type="entry name" value="P-loop containing nucleotide triphosphate hydrolases"/>
    <property type="match status" value="1"/>
</dbReference>
<dbReference type="Gene3D" id="1.10.20.140">
    <property type="match status" value="1"/>
</dbReference>
<dbReference type="NCBIfam" id="TIGR00174">
    <property type="entry name" value="miaA"/>
    <property type="match status" value="1"/>
</dbReference>
<dbReference type="Proteomes" id="UP000295807">
    <property type="component" value="Unassembled WGS sequence"/>
</dbReference>
<evidence type="ECO:0000256" key="6">
    <source>
        <dbReference type="ARBA" id="ARBA00022741"/>
    </source>
</evidence>
<dbReference type="PANTHER" id="PTHR11088">
    <property type="entry name" value="TRNA DIMETHYLALLYLTRANSFERASE"/>
    <property type="match status" value="1"/>
</dbReference>
<dbReference type="SUPFAM" id="SSF52540">
    <property type="entry name" value="P-loop containing nucleoside triphosphate hydrolases"/>
    <property type="match status" value="2"/>
</dbReference>
<dbReference type="HAMAP" id="MF_00185">
    <property type="entry name" value="IPP_trans"/>
    <property type="match status" value="1"/>
</dbReference>
<dbReference type="GO" id="GO:0052381">
    <property type="term" value="F:tRNA dimethylallyltransferase activity"/>
    <property type="evidence" value="ECO:0007669"/>
    <property type="project" value="UniProtKB-UniRule"/>
</dbReference>
<evidence type="ECO:0000256" key="2">
    <source>
        <dbReference type="ARBA" id="ARBA00003213"/>
    </source>
</evidence>
<dbReference type="PANTHER" id="PTHR11088:SF60">
    <property type="entry name" value="TRNA DIMETHYLALLYLTRANSFERASE"/>
    <property type="match status" value="1"/>
</dbReference>
<keyword evidence="6 10" id="KW-0547">Nucleotide-binding</keyword>
<gene>
    <name evidence="10" type="primary">miaA</name>
    <name evidence="14" type="ORF">EDD80_106217</name>
</gene>
<feature type="binding site" evidence="10">
    <location>
        <begin position="11"/>
        <end position="18"/>
    </location>
    <ligand>
        <name>ATP</name>
        <dbReference type="ChEBI" id="CHEBI:30616"/>
    </ligand>
</feature>
<dbReference type="InterPro" id="IPR039657">
    <property type="entry name" value="Dimethylallyltransferase"/>
</dbReference>
<dbReference type="AlphaFoldDB" id="A0A4R3KT39"/>
<comment type="similarity">
    <text evidence="3 10 13">Belongs to the IPP transferase family.</text>
</comment>
<evidence type="ECO:0000256" key="7">
    <source>
        <dbReference type="ARBA" id="ARBA00022840"/>
    </source>
</evidence>
<feature type="site" description="Interaction with substrate tRNA" evidence="10">
    <location>
        <position position="102"/>
    </location>
</feature>
<dbReference type="OrthoDB" id="9776390at2"/>
<comment type="function">
    <text evidence="2 10 12">Catalyzes the transfer of a dimethylallyl group onto the adenine at position 37 in tRNAs that read codons beginning with uridine, leading to the formation of N6-(dimethylallyl)adenosine (i(6)A).</text>
</comment>
<feature type="binding site" evidence="10">
    <location>
        <begin position="13"/>
        <end position="18"/>
    </location>
    <ligand>
        <name>substrate</name>
    </ligand>
</feature>
<accession>A0A4R3KT39</accession>
<feature type="site" description="Interaction with substrate tRNA" evidence="10">
    <location>
        <position position="124"/>
    </location>
</feature>
<comment type="cofactor">
    <cofactor evidence="1 10">
        <name>Mg(2+)</name>
        <dbReference type="ChEBI" id="CHEBI:18420"/>
    </cofactor>
</comment>
<dbReference type="GO" id="GO:0006400">
    <property type="term" value="P:tRNA modification"/>
    <property type="evidence" value="ECO:0007669"/>
    <property type="project" value="TreeGrafter"/>
</dbReference>
<dbReference type="Pfam" id="PF01715">
    <property type="entry name" value="IPPT"/>
    <property type="match status" value="1"/>
</dbReference>